<feature type="binding site" description="axial binding residue" evidence="6">
    <location>
        <position position="168"/>
    </location>
    <ligand>
        <name>heme</name>
        <dbReference type="ChEBI" id="CHEBI:30413"/>
    </ligand>
    <ligandPart>
        <name>Fe</name>
        <dbReference type="ChEBI" id="CHEBI:18248"/>
    </ligandPart>
</feature>
<sequence length="225" mass="25688">MIRHFSSVHLLLLKDFGRVRGFHSRSSIVLHQCSSVCLKDEGITVSFLHWFLSSGRVQEEIEQVIGSNPPRIEHRTQMPYTDAVIHEVQRFANILPLDLPHETAEDVTLKDYFIPKGTYIIPLLTSVLRDKSQWEKPDMFYPEHFLDSKGKFVKKDAFMPFSAGRRICAGETLAKMELFLFFTSLLQRFTFQPPPGVSSSDLDLSPAISFNVVPKPYKICAVARS</sequence>
<dbReference type="GO" id="GO:0016712">
    <property type="term" value="F:oxidoreductase activity, acting on paired donors, with incorporation or reduction of molecular oxygen, reduced flavin or flavoprotein as one donor, and incorporation of one atom of oxygen"/>
    <property type="evidence" value="ECO:0007669"/>
    <property type="project" value="TreeGrafter"/>
</dbReference>
<dbReference type="InterPro" id="IPR017972">
    <property type="entry name" value="Cyt_P450_CS"/>
</dbReference>
<dbReference type="InterPro" id="IPR036396">
    <property type="entry name" value="Cyt_P450_sf"/>
</dbReference>
<evidence type="ECO:0000313" key="8">
    <source>
        <dbReference type="EMBL" id="POI28027.1"/>
    </source>
</evidence>
<proteinExistence type="inferred from homology"/>
<evidence type="ECO:0000256" key="3">
    <source>
        <dbReference type="ARBA" id="ARBA00022617"/>
    </source>
</evidence>
<evidence type="ECO:0000313" key="9">
    <source>
        <dbReference type="Proteomes" id="UP000237246"/>
    </source>
</evidence>
<evidence type="ECO:0000256" key="6">
    <source>
        <dbReference type="PIRSR" id="PIRSR602401-1"/>
    </source>
</evidence>
<dbReference type="EMBL" id="PPHD01021137">
    <property type="protein sequence ID" value="POI28027.1"/>
    <property type="molecule type" value="Genomic_DNA"/>
</dbReference>
<dbReference type="Pfam" id="PF00067">
    <property type="entry name" value="p450"/>
    <property type="match status" value="1"/>
</dbReference>
<accession>A0A2P4SV85</accession>
<protein>
    <submittedName>
        <fullName evidence="8">Uncharacterized protein</fullName>
    </submittedName>
</protein>
<dbReference type="InterPro" id="IPR002401">
    <property type="entry name" value="Cyt_P450_E_grp-I"/>
</dbReference>
<gene>
    <name evidence="8" type="ORF">CIB84_008222</name>
</gene>
<dbReference type="GO" id="GO:0005737">
    <property type="term" value="C:cytoplasm"/>
    <property type="evidence" value="ECO:0007669"/>
    <property type="project" value="TreeGrafter"/>
</dbReference>
<dbReference type="FunFam" id="1.10.630.10:FF:000452">
    <property type="entry name" value="Cytochrome P450, family 2, subfamily d, polypeptide 22"/>
    <property type="match status" value="1"/>
</dbReference>
<dbReference type="InterPro" id="IPR001128">
    <property type="entry name" value="Cyt_P450"/>
</dbReference>
<keyword evidence="7" id="KW-0503">Monooxygenase</keyword>
<comment type="caution">
    <text evidence="8">The sequence shown here is derived from an EMBL/GenBank/DDBJ whole genome shotgun (WGS) entry which is preliminary data.</text>
</comment>
<evidence type="ECO:0000256" key="5">
    <source>
        <dbReference type="ARBA" id="ARBA00023004"/>
    </source>
</evidence>
<evidence type="ECO:0000256" key="4">
    <source>
        <dbReference type="ARBA" id="ARBA00022723"/>
    </source>
</evidence>
<dbReference type="PANTHER" id="PTHR24300">
    <property type="entry name" value="CYTOCHROME P450 508A4-RELATED"/>
    <property type="match status" value="1"/>
</dbReference>
<dbReference type="PROSITE" id="PS00086">
    <property type="entry name" value="CYTOCHROME_P450"/>
    <property type="match status" value="1"/>
</dbReference>
<dbReference type="Proteomes" id="UP000237246">
    <property type="component" value="Unassembled WGS sequence"/>
</dbReference>
<organism evidence="8 9">
    <name type="scientific">Bambusicola thoracicus</name>
    <name type="common">Chinese bamboo-partridge</name>
    <name type="synonym">Perdix thoracica</name>
    <dbReference type="NCBI Taxonomy" id="9083"/>
    <lineage>
        <taxon>Eukaryota</taxon>
        <taxon>Metazoa</taxon>
        <taxon>Chordata</taxon>
        <taxon>Craniata</taxon>
        <taxon>Vertebrata</taxon>
        <taxon>Euteleostomi</taxon>
        <taxon>Archelosauria</taxon>
        <taxon>Archosauria</taxon>
        <taxon>Dinosauria</taxon>
        <taxon>Saurischia</taxon>
        <taxon>Theropoda</taxon>
        <taxon>Coelurosauria</taxon>
        <taxon>Aves</taxon>
        <taxon>Neognathae</taxon>
        <taxon>Galloanserae</taxon>
        <taxon>Galliformes</taxon>
        <taxon>Phasianidae</taxon>
        <taxon>Perdicinae</taxon>
        <taxon>Bambusicola</taxon>
    </lineage>
</organism>
<dbReference type="PANTHER" id="PTHR24300:SF302">
    <property type="entry name" value="CYTOCHROME P450"/>
    <property type="match status" value="1"/>
</dbReference>
<dbReference type="GO" id="GO:0020037">
    <property type="term" value="F:heme binding"/>
    <property type="evidence" value="ECO:0007669"/>
    <property type="project" value="InterPro"/>
</dbReference>
<keyword evidence="4 6" id="KW-0479">Metal-binding</keyword>
<dbReference type="GO" id="GO:0006805">
    <property type="term" value="P:xenobiotic metabolic process"/>
    <property type="evidence" value="ECO:0007669"/>
    <property type="project" value="TreeGrafter"/>
</dbReference>
<dbReference type="SUPFAM" id="SSF48264">
    <property type="entry name" value="Cytochrome P450"/>
    <property type="match status" value="1"/>
</dbReference>
<dbReference type="Gene3D" id="1.10.630.10">
    <property type="entry name" value="Cytochrome P450"/>
    <property type="match status" value="1"/>
</dbReference>
<dbReference type="GO" id="GO:0005506">
    <property type="term" value="F:iron ion binding"/>
    <property type="evidence" value="ECO:0007669"/>
    <property type="project" value="InterPro"/>
</dbReference>
<name>A0A2P4SV85_BAMTH</name>
<keyword evidence="3 6" id="KW-0349">Heme</keyword>
<evidence type="ECO:0000256" key="1">
    <source>
        <dbReference type="ARBA" id="ARBA00001971"/>
    </source>
</evidence>
<comment type="similarity">
    <text evidence="2 7">Belongs to the cytochrome P450 family.</text>
</comment>
<dbReference type="InterPro" id="IPR050182">
    <property type="entry name" value="Cytochrome_P450_fam2"/>
</dbReference>
<evidence type="ECO:0000256" key="7">
    <source>
        <dbReference type="RuleBase" id="RU000461"/>
    </source>
</evidence>
<dbReference type="PRINTS" id="PR00463">
    <property type="entry name" value="EP450I"/>
</dbReference>
<dbReference type="GO" id="GO:0006082">
    <property type="term" value="P:organic acid metabolic process"/>
    <property type="evidence" value="ECO:0007669"/>
    <property type="project" value="TreeGrafter"/>
</dbReference>
<dbReference type="OrthoDB" id="2789670at2759"/>
<evidence type="ECO:0000256" key="2">
    <source>
        <dbReference type="ARBA" id="ARBA00010617"/>
    </source>
</evidence>
<reference evidence="8 9" key="1">
    <citation type="submission" date="2018-01" db="EMBL/GenBank/DDBJ databases">
        <title>Comparison of the Chinese Bamboo Partridge and Red Junglefowl genome sequences highlights the importance of demography in genome evolution.</title>
        <authorList>
            <person name="Tiley G.P."/>
            <person name="Kimball R.T."/>
            <person name="Braun E.L."/>
            <person name="Burleigh J.G."/>
        </authorList>
    </citation>
    <scope>NUCLEOTIDE SEQUENCE [LARGE SCALE GENOMIC DNA]</scope>
    <source>
        <strain evidence="8">RTK389</strain>
        <tissue evidence="8">Blood</tissue>
    </source>
</reference>
<keyword evidence="7" id="KW-0560">Oxidoreductase</keyword>
<comment type="cofactor">
    <cofactor evidence="1 6">
        <name>heme</name>
        <dbReference type="ChEBI" id="CHEBI:30413"/>
    </cofactor>
</comment>
<dbReference type="AlphaFoldDB" id="A0A2P4SV85"/>
<keyword evidence="9" id="KW-1185">Reference proteome</keyword>
<dbReference type="PRINTS" id="PR00385">
    <property type="entry name" value="P450"/>
</dbReference>
<keyword evidence="5 6" id="KW-0408">Iron</keyword>